<evidence type="ECO:0000313" key="3">
    <source>
        <dbReference type="EMBL" id="TQM79238.1"/>
    </source>
</evidence>
<dbReference type="AlphaFoldDB" id="A0A543J8U9"/>
<sequence>MIVTPDYTRHPKAYEILSSAAFVGRRRRLFTEVLRIADIRPDDRVLDLGCGTGYLTALAASAGARALGIDASEPMIAEARRLHPAARFRVERAESFVAPAGSFDVVVSSLLFQTLTADLSDAVAANALQLLGPGGRIVIVALHPPLPGHLAASPDQAAYALALAEFTRIHTRRIDPLVICTSARTGRDEAA</sequence>
<comment type="caution">
    <text evidence="3">The sequence shown here is derived from an EMBL/GenBank/DDBJ whole genome shotgun (WGS) entry which is preliminary data.</text>
</comment>
<evidence type="ECO:0000259" key="2">
    <source>
        <dbReference type="Pfam" id="PF13649"/>
    </source>
</evidence>
<dbReference type="GO" id="GO:0032259">
    <property type="term" value="P:methylation"/>
    <property type="evidence" value="ECO:0007669"/>
    <property type="project" value="UniProtKB-KW"/>
</dbReference>
<dbReference type="EMBL" id="VFPP01000001">
    <property type="protein sequence ID" value="TQM79238.1"/>
    <property type="molecule type" value="Genomic_DNA"/>
</dbReference>
<dbReference type="Pfam" id="PF13649">
    <property type="entry name" value="Methyltransf_25"/>
    <property type="match status" value="1"/>
</dbReference>
<organism evidence="3 4">
    <name type="scientific">Saccharothrix saharensis</name>
    <dbReference type="NCBI Taxonomy" id="571190"/>
    <lineage>
        <taxon>Bacteria</taxon>
        <taxon>Bacillati</taxon>
        <taxon>Actinomycetota</taxon>
        <taxon>Actinomycetes</taxon>
        <taxon>Pseudonocardiales</taxon>
        <taxon>Pseudonocardiaceae</taxon>
        <taxon>Saccharothrix</taxon>
    </lineage>
</organism>
<reference evidence="3 4" key="1">
    <citation type="submission" date="2019-06" db="EMBL/GenBank/DDBJ databases">
        <title>Sequencing the genomes of 1000 actinobacteria strains.</title>
        <authorList>
            <person name="Klenk H.-P."/>
        </authorList>
    </citation>
    <scope>NUCLEOTIDE SEQUENCE [LARGE SCALE GENOMIC DNA]</scope>
    <source>
        <strain evidence="3 4">DSM 45456</strain>
    </source>
</reference>
<protein>
    <submittedName>
        <fullName evidence="3">Methyltransferase family protein</fullName>
    </submittedName>
</protein>
<keyword evidence="1 3" id="KW-0808">Transferase</keyword>
<evidence type="ECO:0000256" key="1">
    <source>
        <dbReference type="ARBA" id="ARBA00022679"/>
    </source>
</evidence>
<keyword evidence="3" id="KW-0489">Methyltransferase</keyword>
<dbReference type="InterPro" id="IPR041698">
    <property type="entry name" value="Methyltransf_25"/>
</dbReference>
<gene>
    <name evidence="3" type="ORF">FHX81_1538</name>
</gene>
<dbReference type="GO" id="GO:0008168">
    <property type="term" value="F:methyltransferase activity"/>
    <property type="evidence" value="ECO:0007669"/>
    <property type="project" value="UniProtKB-KW"/>
</dbReference>
<dbReference type="SUPFAM" id="SSF53335">
    <property type="entry name" value="S-adenosyl-L-methionine-dependent methyltransferases"/>
    <property type="match status" value="1"/>
</dbReference>
<name>A0A543J8U9_9PSEU</name>
<accession>A0A543J8U9</accession>
<dbReference type="PANTHER" id="PTHR43861">
    <property type="entry name" value="TRANS-ACONITATE 2-METHYLTRANSFERASE-RELATED"/>
    <property type="match status" value="1"/>
</dbReference>
<feature type="domain" description="Methyltransferase" evidence="2">
    <location>
        <begin position="45"/>
        <end position="135"/>
    </location>
</feature>
<dbReference type="Proteomes" id="UP000316628">
    <property type="component" value="Unassembled WGS sequence"/>
</dbReference>
<evidence type="ECO:0000313" key="4">
    <source>
        <dbReference type="Proteomes" id="UP000316628"/>
    </source>
</evidence>
<dbReference type="CDD" id="cd02440">
    <property type="entry name" value="AdoMet_MTases"/>
    <property type="match status" value="1"/>
</dbReference>
<dbReference type="InterPro" id="IPR029063">
    <property type="entry name" value="SAM-dependent_MTases_sf"/>
</dbReference>
<keyword evidence="4" id="KW-1185">Reference proteome</keyword>
<proteinExistence type="predicted"/>
<dbReference type="Gene3D" id="3.40.50.150">
    <property type="entry name" value="Vaccinia Virus protein VP39"/>
    <property type="match status" value="1"/>
</dbReference>